<reference evidence="10" key="1">
    <citation type="submission" date="2015-07" db="EMBL/GenBank/DDBJ databases">
        <title>Genome sequencing project for genomic taxonomy and phylogenomics of Bacillus-like bacteria.</title>
        <authorList>
            <person name="Liu B."/>
            <person name="Wang J."/>
            <person name="Zhu Y."/>
            <person name="Liu G."/>
            <person name="Chen Q."/>
            <person name="Chen Z."/>
            <person name="Lan J."/>
            <person name="Che J."/>
            <person name="Ge C."/>
            <person name="Shi H."/>
            <person name="Pan Z."/>
            <person name="Liu X."/>
        </authorList>
    </citation>
    <scope>NUCLEOTIDE SEQUENCE [LARGE SCALE GENOMIC DNA]</scope>
    <source>
        <strain evidence="10">DSM 9887</strain>
    </source>
</reference>
<evidence type="ECO:0000256" key="2">
    <source>
        <dbReference type="ARBA" id="ARBA00010817"/>
    </source>
</evidence>
<evidence type="ECO:0000259" key="7">
    <source>
        <dbReference type="SMART" id="SM00478"/>
    </source>
</evidence>
<dbReference type="Pfam" id="PF00730">
    <property type="entry name" value="HhH-GPD"/>
    <property type="match status" value="1"/>
</dbReference>
<name>A0A0K9YWD0_9BACL</name>
<dbReference type="PANTHER" id="PTHR43003">
    <property type="entry name" value="DNA-3-METHYLADENINE GLYCOSYLASE"/>
    <property type="match status" value="1"/>
</dbReference>
<dbReference type="SMART" id="SM00478">
    <property type="entry name" value="ENDO3c"/>
    <property type="match status" value="1"/>
</dbReference>
<comment type="catalytic activity">
    <reaction evidence="1">
        <text>Hydrolysis of alkylated DNA, releasing 3-methyladenine, 3-methylguanine, 7-methylguanine and 7-methyladenine.</text>
        <dbReference type="EC" id="3.2.2.21"/>
    </reaction>
</comment>
<comment type="similarity">
    <text evidence="2">Belongs to the alkylbase DNA glycosidase AlkA family.</text>
</comment>
<dbReference type="Proteomes" id="UP000036834">
    <property type="component" value="Unassembled WGS sequence"/>
</dbReference>
<gene>
    <name evidence="8" type="primary">alkA_2</name>
    <name evidence="9" type="ORF">ADS79_11855</name>
    <name evidence="8" type="ORF">BRE01_41410</name>
</gene>
<protein>
    <recommendedName>
        <fullName evidence="3">DNA-3-methyladenine glycosylase II</fullName>
        <ecNumber evidence="3">3.2.2.21</ecNumber>
    </recommendedName>
</protein>
<evidence type="ECO:0000256" key="1">
    <source>
        <dbReference type="ARBA" id="ARBA00000086"/>
    </source>
</evidence>
<dbReference type="GO" id="GO:0006289">
    <property type="term" value="P:nucleotide-excision repair"/>
    <property type="evidence" value="ECO:0007669"/>
    <property type="project" value="InterPro"/>
</dbReference>
<dbReference type="PATRIC" id="fig|54915.3.peg.1335"/>
<dbReference type="STRING" id="54915.ADS79_11855"/>
<evidence type="ECO:0000256" key="6">
    <source>
        <dbReference type="ARBA" id="ARBA00023204"/>
    </source>
</evidence>
<keyword evidence="6" id="KW-0234">DNA repair</keyword>
<keyword evidence="5" id="KW-0378">Hydrolase</keyword>
<dbReference type="GO" id="GO:0006285">
    <property type="term" value="P:base-excision repair, AP site formation"/>
    <property type="evidence" value="ECO:0007669"/>
    <property type="project" value="TreeGrafter"/>
</dbReference>
<dbReference type="GO" id="GO:0008725">
    <property type="term" value="F:DNA-3-methyladenine glycosylase activity"/>
    <property type="evidence" value="ECO:0007669"/>
    <property type="project" value="TreeGrafter"/>
</dbReference>
<evidence type="ECO:0000256" key="3">
    <source>
        <dbReference type="ARBA" id="ARBA00012000"/>
    </source>
</evidence>
<dbReference type="InterPro" id="IPR003265">
    <property type="entry name" value="HhH-GPD_domain"/>
</dbReference>
<comment type="caution">
    <text evidence="9">The sequence shown here is derived from an EMBL/GenBank/DDBJ whole genome shotgun (WGS) entry which is preliminary data.</text>
</comment>
<dbReference type="PANTHER" id="PTHR43003:SF12">
    <property type="entry name" value="DNA-3-METHYLADENINE GLYCOSYLASE"/>
    <property type="match status" value="1"/>
</dbReference>
<dbReference type="InterPro" id="IPR011257">
    <property type="entry name" value="DNA_glycosylase"/>
</dbReference>
<dbReference type="GO" id="GO:0032131">
    <property type="term" value="F:alkylated DNA binding"/>
    <property type="evidence" value="ECO:0007669"/>
    <property type="project" value="TreeGrafter"/>
</dbReference>
<dbReference type="RefSeq" id="WP_049738601.1">
    <property type="nucleotide sequence ID" value="NZ_BJON01000015.1"/>
</dbReference>
<keyword evidence="11" id="KW-1185">Reference proteome</keyword>
<evidence type="ECO:0000313" key="8">
    <source>
        <dbReference type="EMBL" id="GED70439.1"/>
    </source>
</evidence>
<evidence type="ECO:0000256" key="4">
    <source>
        <dbReference type="ARBA" id="ARBA00022763"/>
    </source>
</evidence>
<dbReference type="Pfam" id="PF07934">
    <property type="entry name" value="OGG_N"/>
    <property type="match status" value="1"/>
</dbReference>
<dbReference type="Gene3D" id="1.10.1670.10">
    <property type="entry name" value="Helix-hairpin-Helix base-excision DNA repair enzymes (C-terminal)"/>
    <property type="match status" value="1"/>
</dbReference>
<feature type="domain" description="HhH-GPD" evidence="7">
    <location>
        <begin position="137"/>
        <end position="302"/>
    </location>
</feature>
<dbReference type="GO" id="GO:0005737">
    <property type="term" value="C:cytoplasm"/>
    <property type="evidence" value="ECO:0007669"/>
    <property type="project" value="TreeGrafter"/>
</dbReference>
<dbReference type="CDD" id="cd00056">
    <property type="entry name" value="ENDO3c"/>
    <property type="match status" value="1"/>
</dbReference>
<evidence type="ECO:0000256" key="5">
    <source>
        <dbReference type="ARBA" id="ARBA00022801"/>
    </source>
</evidence>
<organism evidence="9 10">
    <name type="scientific">Brevibacillus reuszeri</name>
    <dbReference type="NCBI Taxonomy" id="54915"/>
    <lineage>
        <taxon>Bacteria</taxon>
        <taxon>Bacillati</taxon>
        <taxon>Bacillota</taxon>
        <taxon>Bacilli</taxon>
        <taxon>Bacillales</taxon>
        <taxon>Paenibacillaceae</taxon>
        <taxon>Brevibacillus</taxon>
    </lineage>
</organism>
<dbReference type="GO" id="GO:0043916">
    <property type="term" value="F:DNA-7-methylguanine glycosylase activity"/>
    <property type="evidence" value="ECO:0007669"/>
    <property type="project" value="TreeGrafter"/>
</dbReference>
<dbReference type="EMBL" id="LGIQ01000007">
    <property type="protein sequence ID" value="KNB72550.1"/>
    <property type="molecule type" value="Genomic_DNA"/>
</dbReference>
<accession>A0A0K9YWD0</accession>
<dbReference type="InterPro" id="IPR012904">
    <property type="entry name" value="OGG_N"/>
</dbReference>
<dbReference type="Gene3D" id="1.10.340.30">
    <property type="entry name" value="Hypothetical protein, domain 2"/>
    <property type="match status" value="1"/>
</dbReference>
<dbReference type="InterPro" id="IPR023170">
    <property type="entry name" value="HhH_base_excis_C"/>
</dbReference>
<dbReference type="GO" id="GO:0006307">
    <property type="term" value="P:DNA alkylation repair"/>
    <property type="evidence" value="ECO:0007669"/>
    <property type="project" value="TreeGrafter"/>
</dbReference>
<sequence>MEIMEVPAPDCFSFKECLAFLGRSDQEVLHRIEKDSFYKLMKVNGELLLLKISCKEPQNPGAEQKLQIQFLVGKPSEAIAREVTLYLEQLFDWQRDLQPFYERAEQDEILQPLVKRYYGMRIVGIPDLFEALTWAIIGQQITLSFAYTMKKRFVEQFGEKVVFEKETYWLYPTVQTVAALEVDDLRQLQFTTRKAEYVIEVAKKMATGELKKEGLLQMQEPGEMHKALTAIRGVGAWTADYVMMKSLQQATAFPIADVGLHNALKVQLGWQEKPSQEQIRQMAQNWKGWEAYATFYLWRSLYDDFT</sequence>
<dbReference type="Gene3D" id="3.30.310.20">
    <property type="entry name" value="DNA-3-methyladenine glycosylase AlkA, N-terminal domain"/>
    <property type="match status" value="1"/>
</dbReference>
<dbReference type="SUPFAM" id="SSF48150">
    <property type="entry name" value="DNA-glycosylase"/>
    <property type="match status" value="1"/>
</dbReference>
<dbReference type="AlphaFoldDB" id="A0A0K9YWD0"/>
<dbReference type="GO" id="GO:0032993">
    <property type="term" value="C:protein-DNA complex"/>
    <property type="evidence" value="ECO:0007669"/>
    <property type="project" value="TreeGrafter"/>
</dbReference>
<evidence type="ECO:0000313" key="10">
    <source>
        <dbReference type="Proteomes" id="UP000036834"/>
    </source>
</evidence>
<dbReference type="InterPro" id="IPR037046">
    <property type="entry name" value="AlkA_N_sf"/>
</dbReference>
<dbReference type="InterPro" id="IPR051912">
    <property type="entry name" value="Alkylbase_DNA_Glycosylase/TA"/>
</dbReference>
<dbReference type="GO" id="GO:0008534">
    <property type="term" value="F:oxidized purine nucleobase lesion DNA N-glycosylase activity"/>
    <property type="evidence" value="ECO:0007669"/>
    <property type="project" value="InterPro"/>
</dbReference>
<dbReference type="EC" id="3.2.2.21" evidence="3"/>
<dbReference type="OrthoDB" id="9785929at2"/>
<evidence type="ECO:0000313" key="9">
    <source>
        <dbReference type="EMBL" id="KNB72550.1"/>
    </source>
</evidence>
<keyword evidence="4" id="KW-0227">DNA damage</keyword>
<reference evidence="9" key="2">
    <citation type="submission" date="2015-07" db="EMBL/GenBank/DDBJ databases">
        <title>MeaNS - Measles Nucleotide Surveillance Program.</title>
        <authorList>
            <person name="Tran T."/>
            <person name="Druce J."/>
        </authorList>
    </citation>
    <scope>NUCLEOTIDE SEQUENCE</scope>
    <source>
        <strain evidence="9">DSM 9887</strain>
    </source>
</reference>
<dbReference type="Proteomes" id="UP000319578">
    <property type="component" value="Unassembled WGS sequence"/>
</dbReference>
<proteinExistence type="inferred from homology"/>
<evidence type="ECO:0000313" key="11">
    <source>
        <dbReference type="Proteomes" id="UP000319578"/>
    </source>
</evidence>
<dbReference type="FunFam" id="1.10.340.30:FF:000004">
    <property type="entry name" value="DNA-3-methyladenine glycosylase II"/>
    <property type="match status" value="1"/>
</dbReference>
<reference evidence="8 11" key="3">
    <citation type="submission" date="2019-06" db="EMBL/GenBank/DDBJ databases">
        <title>Whole genome shotgun sequence of Brevibacillus reuszeri NBRC 15719.</title>
        <authorList>
            <person name="Hosoyama A."/>
            <person name="Uohara A."/>
            <person name="Ohji S."/>
            <person name="Ichikawa N."/>
        </authorList>
    </citation>
    <scope>NUCLEOTIDE SEQUENCE [LARGE SCALE GENOMIC DNA]</scope>
    <source>
        <strain evidence="8 11">NBRC 15719</strain>
    </source>
</reference>
<dbReference type="EMBL" id="BJON01000015">
    <property type="protein sequence ID" value="GED70439.1"/>
    <property type="molecule type" value="Genomic_DNA"/>
</dbReference>